<sequence>MQVAAQNMPVSSLVIGSLSTFLFNPGVDLVPIKPIHNCIALQGDITTEKTRQAIKKELQRWEADCVLHDGAPNVGLNWIHDAFQQNCLVLSALRLATQILRKNGTFVTKVFRSNDYSSLITVFEKLFRKVHVWKPAASRLESAEIFVVCEKYLKPPKVAPELLDHKKVFSEPDGDEAHKSNPQTLFLGKKEKKAKAEGYEEGMLAVHKKVDATTFIQAHEYLEVLGGANEIVLDQEKWKNAPETNEEVTLKHHNDFFVCFIRLCNYRFAST</sequence>
<dbReference type="GO" id="GO:0000466">
    <property type="term" value="P:maturation of 5.8S rRNA from tricistronic rRNA transcript (SSU-rRNA, 5.8S rRNA, LSU-rRNA)"/>
    <property type="evidence" value="ECO:0007669"/>
    <property type="project" value="TreeGrafter"/>
</dbReference>
<dbReference type="OrthoDB" id="1287559at2759"/>
<feature type="domain" description="Ribosomal RNA methyltransferase FtsJ" evidence="5">
    <location>
        <begin position="26"/>
        <end position="152"/>
    </location>
</feature>
<dbReference type="GO" id="GO:0008650">
    <property type="term" value="F:rRNA (uridine-2'-O-)-methyltransferase activity"/>
    <property type="evidence" value="ECO:0007669"/>
    <property type="project" value="TreeGrafter"/>
</dbReference>
<organism evidence="7 8">
    <name type="scientific">Strongylus vulgaris</name>
    <name type="common">Blood worm</name>
    <dbReference type="NCBI Taxonomy" id="40348"/>
    <lineage>
        <taxon>Eukaryota</taxon>
        <taxon>Metazoa</taxon>
        <taxon>Ecdysozoa</taxon>
        <taxon>Nematoda</taxon>
        <taxon>Chromadorea</taxon>
        <taxon>Rhabditida</taxon>
        <taxon>Rhabditina</taxon>
        <taxon>Rhabditomorpha</taxon>
        <taxon>Strongyloidea</taxon>
        <taxon>Strongylidae</taxon>
        <taxon>Strongylus</taxon>
    </lineage>
</organism>
<evidence type="ECO:0008006" key="9">
    <source>
        <dbReference type="Google" id="ProtNLM"/>
    </source>
</evidence>
<evidence type="ECO:0000313" key="8">
    <source>
        <dbReference type="Proteomes" id="UP000270094"/>
    </source>
</evidence>
<dbReference type="GO" id="GO:0000463">
    <property type="term" value="P:maturation of LSU-rRNA from tricistronic rRNA transcript (SSU-rRNA, 5.8S rRNA, LSU-rRNA)"/>
    <property type="evidence" value="ECO:0007669"/>
    <property type="project" value="TreeGrafter"/>
</dbReference>
<keyword evidence="8" id="KW-1185">Reference proteome</keyword>
<keyword evidence="2" id="KW-0489">Methyltransferase</keyword>
<dbReference type="SUPFAM" id="SSF53335">
    <property type="entry name" value="S-adenosyl-L-methionine-dependent methyltransferases"/>
    <property type="match status" value="1"/>
</dbReference>
<reference evidence="7 8" key="1">
    <citation type="submission" date="2018-11" db="EMBL/GenBank/DDBJ databases">
        <authorList>
            <consortium name="Pathogen Informatics"/>
        </authorList>
    </citation>
    <scope>NUCLEOTIDE SEQUENCE [LARGE SCALE GENOMIC DNA]</scope>
</reference>
<dbReference type="GO" id="GO:0030687">
    <property type="term" value="C:preribosome, large subunit precursor"/>
    <property type="evidence" value="ECO:0007669"/>
    <property type="project" value="TreeGrafter"/>
</dbReference>
<dbReference type="AlphaFoldDB" id="A0A3P7JNN6"/>
<name>A0A3P7JNN6_STRVU</name>
<evidence type="ECO:0000259" key="6">
    <source>
        <dbReference type="Pfam" id="PF11861"/>
    </source>
</evidence>
<keyword evidence="4" id="KW-0949">S-adenosyl-L-methionine</keyword>
<evidence type="ECO:0000256" key="2">
    <source>
        <dbReference type="ARBA" id="ARBA00022603"/>
    </source>
</evidence>
<dbReference type="GO" id="GO:0005730">
    <property type="term" value="C:nucleolus"/>
    <property type="evidence" value="ECO:0007669"/>
    <property type="project" value="TreeGrafter"/>
</dbReference>
<evidence type="ECO:0000256" key="3">
    <source>
        <dbReference type="ARBA" id="ARBA00022679"/>
    </source>
</evidence>
<dbReference type="Gene3D" id="3.40.50.150">
    <property type="entry name" value="Vaccinia Virus protein VP39"/>
    <property type="match status" value="1"/>
</dbReference>
<keyword evidence="1" id="KW-0698">rRNA processing</keyword>
<dbReference type="Proteomes" id="UP000270094">
    <property type="component" value="Unassembled WGS sequence"/>
</dbReference>
<dbReference type="InterPro" id="IPR029063">
    <property type="entry name" value="SAM-dependent_MTases_sf"/>
</dbReference>
<dbReference type="PANTHER" id="PTHR10920:SF13">
    <property type="entry name" value="PRE-RRNA 2'-O-RIBOSE RNA METHYLTRANSFERASE FTSJ3"/>
    <property type="match status" value="1"/>
</dbReference>
<dbReference type="Pfam" id="PF11861">
    <property type="entry name" value="DUF3381"/>
    <property type="match status" value="1"/>
</dbReference>
<evidence type="ECO:0000256" key="1">
    <source>
        <dbReference type="ARBA" id="ARBA00022552"/>
    </source>
</evidence>
<dbReference type="InterPro" id="IPR024576">
    <property type="entry name" value="rRNA_MeTfrase_Spb1_DUF3381"/>
</dbReference>
<feature type="domain" description="DUF3381" evidence="6">
    <location>
        <begin position="190"/>
        <end position="249"/>
    </location>
</feature>
<proteinExistence type="predicted"/>
<dbReference type="Pfam" id="PF01728">
    <property type="entry name" value="FtsJ"/>
    <property type="match status" value="1"/>
</dbReference>
<accession>A0A3P7JNN6</accession>
<evidence type="ECO:0000313" key="7">
    <source>
        <dbReference type="EMBL" id="VDM81629.1"/>
    </source>
</evidence>
<dbReference type="EMBL" id="UYYB01113837">
    <property type="protein sequence ID" value="VDM81629.1"/>
    <property type="molecule type" value="Genomic_DNA"/>
</dbReference>
<dbReference type="InterPro" id="IPR050082">
    <property type="entry name" value="RNA_methyltr_RlmE"/>
</dbReference>
<keyword evidence="3" id="KW-0808">Transferase</keyword>
<evidence type="ECO:0000259" key="5">
    <source>
        <dbReference type="Pfam" id="PF01728"/>
    </source>
</evidence>
<dbReference type="GO" id="GO:0016435">
    <property type="term" value="F:rRNA (guanine) methyltransferase activity"/>
    <property type="evidence" value="ECO:0007669"/>
    <property type="project" value="TreeGrafter"/>
</dbReference>
<dbReference type="PANTHER" id="PTHR10920">
    <property type="entry name" value="RIBOSOMAL RNA METHYLTRANSFERASE"/>
    <property type="match status" value="1"/>
</dbReference>
<protein>
    <recommendedName>
        <fullName evidence="9">Ribosomal RNA methyltransferase FtsJ domain-containing protein</fullName>
    </recommendedName>
</protein>
<dbReference type="InterPro" id="IPR002877">
    <property type="entry name" value="RNA_MeTrfase_FtsJ_dom"/>
</dbReference>
<gene>
    <name evidence="7" type="ORF">SVUK_LOCUS16627</name>
</gene>
<evidence type="ECO:0000256" key="4">
    <source>
        <dbReference type="ARBA" id="ARBA00022691"/>
    </source>
</evidence>